<reference evidence="3 4" key="1">
    <citation type="journal article" date="2018" name="Mol. Biol. Evol.">
        <title>Broad Genomic Sampling Reveals a Smut Pathogenic Ancestry of the Fungal Clade Ustilaginomycotina.</title>
        <authorList>
            <person name="Kijpornyongpan T."/>
            <person name="Mondo S.J."/>
            <person name="Barry K."/>
            <person name="Sandor L."/>
            <person name="Lee J."/>
            <person name="Lipzen A."/>
            <person name="Pangilinan J."/>
            <person name="LaButti K."/>
            <person name="Hainaut M."/>
            <person name="Henrissat B."/>
            <person name="Grigoriev I.V."/>
            <person name="Spatafora J.W."/>
            <person name="Aime M.C."/>
        </authorList>
    </citation>
    <scope>NUCLEOTIDE SEQUENCE [LARGE SCALE GENOMIC DNA]</scope>
    <source>
        <strain evidence="3 4">MCA 4186</strain>
    </source>
</reference>
<proteinExistence type="predicted"/>
<dbReference type="GO" id="GO:0006334">
    <property type="term" value="P:nucleosome assembly"/>
    <property type="evidence" value="ECO:0007669"/>
    <property type="project" value="InterPro"/>
</dbReference>
<evidence type="ECO:0000313" key="4">
    <source>
        <dbReference type="Proteomes" id="UP000245946"/>
    </source>
</evidence>
<dbReference type="InterPro" id="IPR036390">
    <property type="entry name" value="WH_DNA-bd_sf"/>
</dbReference>
<dbReference type="GO" id="GO:0003677">
    <property type="term" value="F:DNA binding"/>
    <property type="evidence" value="ECO:0007669"/>
    <property type="project" value="InterPro"/>
</dbReference>
<organism evidence="3 4">
    <name type="scientific">Tilletiopsis washingtonensis</name>
    <dbReference type="NCBI Taxonomy" id="58919"/>
    <lineage>
        <taxon>Eukaryota</taxon>
        <taxon>Fungi</taxon>
        <taxon>Dikarya</taxon>
        <taxon>Basidiomycota</taxon>
        <taxon>Ustilaginomycotina</taxon>
        <taxon>Exobasidiomycetes</taxon>
        <taxon>Entylomatales</taxon>
        <taxon>Entylomatales incertae sedis</taxon>
        <taxon>Tilletiopsis</taxon>
    </lineage>
</organism>
<evidence type="ECO:0000259" key="2">
    <source>
        <dbReference type="Pfam" id="PF00538"/>
    </source>
</evidence>
<feature type="domain" description="H15" evidence="2">
    <location>
        <begin position="19"/>
        <end position="69"/>
    </location>
</feature>
<dbReference type="Gene3D" id="1.10.10.10">
    <property type="entry name" value="Winged helix-like DNA-binding domain superfamily/Winged helix DNA-binding domain"/>
    <property type="match status" value="1"/>
</dbReference>
<dbReference type="RefSeq" id="XP_025597137.1">
    <property type="nucleotide sequence ID" value="XM_025742806.1"/>
</dbReference>
<dbReference type="SUPFAM" id="SSF46785">
    <property type="entry name" value="Winged helix' DNA-binding domain"/>
    <property type="match status" value="1"/>
</dbReference>
<sequence>MLKEAIVEWTAQHSGNAGEARKGISLQAIKSYLASNYNIDMKAKGPINHLKVATETAIESGQVVYAGTGHLRYKLGVAEKKAKAGAIAAARS</sequence>
<dbReference type="GeneID" id="37270350"/>
<dbReference type="OrthoDB" id="10070184at2759"/>
<evidence type="ECO:0000313" key="3">
    <source>
        <dbReference type="EMBL" id="PWN96858.1"/>
    </source>
</evidence>
<dbReference type="EMBL" id="KZ819297">
    <property type="protein sequence ID" value="PWN96858.1"/>
    <property type="molecule type" value="Genomic_DNA"/>
</dbReference>
<dbReference type="InterPro" id="IPR036388">
    <property type="entry name" value="WH-like_DNA-bd_sf"/>
</dbReference>
<dbReference type="InterPro" id="IPR005818">
    <property type="entry name" value="Histone_H1/H5_H15"/>
</dbReference>
<dbReference type="GO" id="GO:0000786">
    <property type="term" value="C:nucleosome"/>
    <property type="evidence" value="ECO:0007669"/>
    <property type="project" value="InterPro"/>
</dbReference>
<dbReference type="Pfam" id="PF00538">
    <property type="entry name" value="Linker_histone"/>
    <property type="match status" value="1"/>
</dbReference>
<gene>
    <name evidence="3" type="ORF">FA09DRAFT_330937</name>
</gene>
<keyword evidence="4" id="KW-1185">Reference proteome</keyword>
<accession>A0A316Z7B0</accession>
<evidence type="ECO:0000256" key="1">
    <source>
        <dbReference type="ARBA" id="ARBA00020833"/>
    </source>
</evidence>
<name>A0A316Z7B0_9BASI</name>
<protein>
    <recommendedName>
        <fullName evidence="1">Histone H1</fullName>
    </recommendedName>
</protein>
<dbReference type="AlphaFoldDB" id="A0A316Z7B0"/>
<dbReference type="Proteomes" id="UP000245946">
    <property type="component" value="Unassembled WGS sequence"/>
</dbReference>